<feature type="compositionally biased region" description="Basic residues" evidence="1">
    <location>
        <begin position="220"/>
        <end position="231"/>
    </location>
</feature>
<feature type="compositionally biased region" description="Basic and acidic residues" evidence="1">
    <location>
        <begin position="11"/>
        <end position="26"/>
    </location>
</feature>
<reference evidence="2" key="1">
    <citation type="submission" date="2011-10" db="EMBL/GenBank/DDBJ databases">
        <authorList>
            <person name="Genoscope - CEA"/>
        </authorList>
    </citation>
    <scope>NUCLEOTIDE SEQUENCE</scope>
</reference>
<protein>
    <submittedName>
        <fullName evidence="2">Piso0_003753 protein</fullName>
    </submittedName>
</protein>
<dbReference type="eggNOG" id="ENOG502RJ98">
    <property type="taxonomic scope" value="Eukaryota"/>
</dbReference>
<dbReference type="OrthoDB" id="4018341at2759"/>
<dbReference type="EMBL" id="FO082048">
    <property type="protein sequence ID" value="CCE84212.1"/>
    <property type="molecule type" value="Genomic_DNA"/>
</dbReference>
<feature type="region of interest" description="Disordered" evidence="1">
    <location>
        <begin position="77"/>
        <end position="96"/>
    </location>
</feature>
<name>G8Y875_PICSO</name>
<evidence type="ECO:0000313" key="3">
    <source>
        <dbReference type="EMBL" id="CCE84212.1"/>
    </source>
</evidence>
<feature type="compositionally biased region" description="Basic and acidic residues" evidence="1">
    <location>
        <begin position="172"/>
        <end position="189"/>
    </location>
</feature>
<feature type="compositionally biased region" description="Basic and acidic residues" evidence="1">
    <location>
        <begin position="199"/>
        <end position="219"/>
    </location>
</feature>
<dbReference type="InParanoid" id="G8Y875"/>
<evidence type="ECO:0000256" key="1">
    <source>
        <dbReference type="SAM" id="MobiDB-lite"/>
    </source>
</evidence>
<dbReference type="Proteomes" id="UP000005222">
    <property type="component" value="Chromosome L"/>
</dbReference>
<evidence type="ECO:0000313" key="4">
    <source>
        <dbReference type="Proteomes" id="UP000005222"/>
    </source>
</evidence>
<proteinExistence type="predicted"/>
<keyword evidence="4" id="KW-1185">Reference proteome</keyword>
<feature type="region of interest" description="Disordered" evidence="1">
    <location>
        <begin position="273"/>
        <end position="417"/>
    </location>
</feature>
<dbReference type="EMBL" id="FO082049">
    <property type="protein sequence ID" value="CCE83181.1"/>
    <property type="molecule type" value="Genomic_DNA"/>
</dbReference>
<dbReference type="HOGENOM" id="CLU_021057_0_0_1"/>
<feature type="region of interest" description="Disordered" evidence="1">
    <location>
        <begin position="103"/>
        <end position="246"/>
    </location>
</feature>
<evidence type="ECO:0000313" key="2">
    <source>
        <dbReference type="EMBL" id="CCE83181.1"/>
    </source>
</evidence>
<sequence length="652" mass="73904">MSGSLRSKVNSRRDKPEIEESSDSKFVQDEVASNDVADKVFEADLNYLLGDDVGDQPREEAYYSPEYGIDILRSVELNNDKAKKSKKSKVQLKVTYDEITRDLEEVSLGEDLKDEKKKARKARKSKKNKSESNGHNNAASHVGYLPDELTKDAETPEPLPKDKKSKQKKTQKATDKPKPKRSENGQEKPKKAKGAIGKGAKEASVENDRSQKDDTDGALKQKKKRTRPKKSSKPEKDAALLFESASDDDELFRLIDEADSDFYEFIDELEIALDSDSSNSQIVEKPKGKQKQKKKNNKKENVDGDEELADEKVTKKKKKKPKKKNNKRKSEELSAEAQQKDTSTDMPSPHQDDSHANSESSQKDASNGIQNEKEEVVEKTTSDSGSDVVGKEKDKKMISENNNSNPSTSSANSNSPFEISLRPVKKSKNKSFPDSLPPLDPIKTIIGLTHKQLLKLDLSDVKIKTILSSSSLSKLANNVLSFVTRTSDSFFRDSSFQKGFFKLCIEVALLESVGFKNVAKSHPDLINTLEQIRELTLDTTHTKHTPSNKQIHKNIFDYSVLAYLGHILIWASHCQKCNNTPSFFSSFDLDYPSKLIENHIGGPHLWDRLRRDKENINSKRWKHLIKFRQVFLYEEDKFVLILRFMFHEKYSA</sequence>
<feature type="compositionally biased region" description="Basic and acidic residues" evidence="1">
    <location>
        <begin position="103"/>
        <end position="117"/>
    </location>
</feature>
<feature type="compositionally biased region" description="Low complexity" evidence="1">
    <location>
        <begin position="399"/>
        <end position="415"/>
    </location>
</feature>
<gene>
    <name evidence="2" type="primary">Piso0_003753</name>
    <name evidence="2" type="ORF">GNLVRS01_PISO0K01814g</name>
    <name evidence="3" type="ORF">GNLVRS01_PISO0L01815g</name>
</gene>
<feature type="compositionally biased region" description="Polar residues" evidence="1">
    <location>
        <begin position="357"/>
        <end position="370"/>
    </location>
</feature>
<feature type="compositionally biased region" description="Basic residues" evidence="1">
    <location>
        <begin position="118"/>
        <end position="127"/>
    </location>
</feature>
<feature type="compositionally biased region" description="Basic and acidic residues" evidence="1">
    <location>
        <begin position="389"/>
        <end position="398"/>
    </location>
</feature>
<dbReference type="Proteomes" id="UP000005222">
    <property type="component" value="Chromosome K"/>
</dbReference>
<feature type="compositionally biased region" description="Basic and acidic residues" evidence="1">
    <location>
        <begin position="371"/>
        <end position="381"/>
    </location>
</feature>
<reference evidence="4" key="2">
    <citation type="journal article" date="2012" name="G3 (Bethesda)">
        <title>Pichia sorbitophila, an interspecies yeast hybrid reveals early steps of genome resolution following polyploidization.</title>
        <authorList>
            <person name="Leh Louis V."/>
            <person name="Despons L."/>
            <person name="Friedrich A."/>
            <person name="Martin T."/>
            <person name="Durrens P."/>
            <person name="Casaregola S."/>
            <person name="Neuveglise C."/>
            <person name="Fairhead C."/>
            <person name="Marck C."/>
            <person name="Cruz J.A."/>
            <person name="Straub M.L."/>
            <person name="Kugler V."/>
            <person name="Sacerdot C."/>
            <person name="Uzunov Z."/>
            <person name="Thierry A."/>
            <person name="Weiss S."/>
            <person name="Bleykasten C."/>
            <person name="De Montigny J."/>
            <person name="Jacques N."/>
            <person name="Jung P."/>
            <person name="Lemaire M."/>
            <person name="Mallet S."/>
            <person name="Morel G."/>
            <person name="Richard G.F."/>
            <person name="Sarkar A."/>
            <person name="Savel G."/>
            <person name="Schacherer J."/>
            <person name="Seret M.L."/>
            <person name="Talla E."/>
            <person name="Samson G."/>
            <person name="Jubin C."/>
            <person name="Poulain J."/>
            <person name="Vacherie B."/>
            <person name="Barbe V."/>
            <person name="Pelletier E."/>
            <person name="Sherman D.J."/>
            <person name="Westhof E."/>
            <person name="Weissenbach J."/>
            <person name="Baret P.V."/>
            <person name="Wincker P."/>
            <person name="Gaillardin C."/>
            <person name="Dujon B."/>
            <person name="Souciet J.L."/>
        </authorList>
    </citation>
    <scope>NUCLEOTIDE SEQUENCE [LARGE SCALE GENOMIC DNA]</scope>
    <source>
        <strain evidence="4">ATCC MYA-4447 / BCRC 22081 / CBS 7064 / NBRC 10061 / NRRL Y-12695</strain>
    </source>
</reference>
<feature type="compositionally biased region" description="Basic residues" evidence="1">
    <location>
        <begin position="314"/>
        <end position="327"/>
    </location>
</feature>
<dbReference type="AlphaFoldDB" id="G8Y875"/>
<feature type="compositionally biased region" description="Basic residues" evidence="1">
    <location>
        <begin position="288"/>
        <end position="297"/>
    </location>
</feature>
<organism evidence="2 4">
    <name type="scientific">Pichia sorbitophila (strain ATCC MYA-4447 / BCRC 22081 / CBS 7064 / NBRC 10061 / NRRL Y-12695)</name>
    <name type="common">Hybrid yeast</name>
    <dbReference type="NCBI Taxonomy" id="559304"/>
    <lineage>
        <taxon>Eukaryota</taxon>
        <taxon>Fungi</taxon>
        <taxon>Dikarya</taxon>
        <taxon>Ascomycota</taxon>
        <taxon>Saccharomycotina</taxon>
        <taxon>Pichiomycetes</taxon>
        <taxon>Debaryomycetaceae</taxon>
        <taxon>Millerozyma</taxon>
    </lineage>
</organism>
<feature type="region of interest" description="Disordered" evidence="1">
    <location>
        <begin position="1"/>
        <end position="26"/>
    </location>
</feature>
<feature type="compositionally biased region" description="Basic and acidic residues" evidence="1">
    <location>
        <begin position="148"/>
        <end position="162"/>
    </location>
</feature>
<feature type="compositionally biased region" description="Basic and acidic residues" evidence="1">
    <location>
        <begin position="328"/>
        <end position="343"/>
    </location>
</feature>
<accession>G8Y875</accession>